<feature type="repeat" description="WD" evidence="3">
    <location>
        <begin position="933"/>
        <end position="962"/>
    </location>
</feature>
<accession>B5GRG6</accession>
<dbReference type="InterPro" id="IPR001680">
    <property type="entry name" value="WD40_rpt"/>
</dbReference>
<feature type="region of interest" description="Disordered" evidence="4">
    <location>
        <begin position="1"/>
        <end position="26"/>
    </location>
</feature>
<dbReference type="PANTHER" id="PTHR22847:SF637">
    <property type="entry name" value="WD REPEAT DOMAIN 5B"/>
    <property type="match status" value="1"/>
</dbReference>
<feature type="region of interest" description="Disordered" evidence="4">
    <location>
        <begin position="846"/>
        <end position="871"/>
    </location>
</feature>
<feature type="repeat" description="WD" evidence="3">
    <location>
        <begin position="760"/>
        <end position="801"/>
    </location>
</feature>
<reference evidence="5 6" key="1">
    <citation type="journal article" date="2010" name="Genome Biol. Evol.">
        <title>The sequence of a 1.8-mb bacterial linear plasmid reveals a rich evolutionary reservoir of secondary metabolic pathways.</title>
        <authorList>
            <person name="Medema M.H."/>
            <person name="Trefzer A."/>
            <person name="Kovalchuk A."/>
            <person name="van den Berg M."/>
            <person name="Mueller U."/>
            <person name="Heijne W."/>
            <person name="Wu L."/>
            <person name="Alam M.T."/>
            <person name="Ronning C.M."/>
            <person name="Nierman W.C."/>
            <person name="Bovenberg R.A.L."/>
            <person name="Breitling R."/>
            <person name="Takano E."/>
        </authorList>
    </citation>
    <scope>NUCLEOTIDE SEQUENCE [LARGE SCALE GENOMIC DNA]</scope>
    <source>
        <strain evidence="6">ATCC 27064 / DSM 738 / JCM 4710 / NBRC 13307 / NCIMB 12785 / NRRL 3585 / VKM Ac-602</strain>
        <plasmid evidence="5">pSCL4</plasmid>
    </source>
</reference>
<feature type="region of interest" description="Disordered" evidence="4">
    <location>
        <begin position="99"/>
        <end position="121"/>
    </location>
</feature>
<dbReference type="Pfam" id="PF20703">
    <property type="entry name" value="nSTAND1"/>
    <property type="match status" value="1"/>
</dbReference>
<dbReference type="InterPro" id="IPR020472">
    <property type="entry name" value="WD40_PAC1"/>
</dbReference>
<keyword evidence="5" id="KW-0614">Plasmid</keyword>
<dbReference type="Proteomes" id="UP000002357">
    <property type="component" value="Plasmid pSCL4"/>
</dbReference>
<evidence type="ECO:0000313" key="6">
    <source>
        <dbReference type="Proteomes" id="UP000002357"/>
    </source>
</evidence>
<feature type="compositionally biased region" description="Low complexity" evidence="4">
    <location>
        <begin position="99"/>
        <end position="118"/>
    </location>
</feature>
<dbReference type="GO" id="GO:0003677">
    <property type="term" value="F:DNA binding"/>
    <property type="evidence" value="ECO:0007669"/>
    <property type="project" value="InterPro"/>
</dbReference>
<evidence type="ECO:0000256" key="3">
    <source>
        <dbReference type="PROSITE-ProRule" id="PRU00221"/>
    </source>
</evidence>
<dbReference type="Pfam" id="PF01381">
    <property type="entry name" value="HTH_3"/>
    <property type="match status" value="1"/>
</dbReference>
<dbReference type="SUPFAM" id="SSF50978">
    <property type="entry name" value="WD40 repeat-like"/>
    <property type="match status" value="1"/>
</dbReference>
<name>B5GRG6_STRCL</name>
<dbReference type="SMART" id="SM00320">
    <property type="entry name" value="WD40"/>
    <property type="match status" value="14"/>
</dbReference>
<feature type="compositionally biased region" description="Basic and acidic residues" evidence="4">
    <location>
        <begin position="849"/>
        <end position="861"/>
    </location>
</feature>
<dbReference type="SMART" id="SM00530">
    <property type="entry name" value="HTH_XRE"/>
    <property type="match status" value="1"/>
</dbReference>
<dbReference type="OrthoDB" id="134501at2"/>
<dbReference type="SUPFAM" id="SSF52540">
    <property type="entry name" value="P-loop containing nucleoside triphosphate hydrolases"/>
    <property type="match status" value="1"/>
</dbReference>
<gene>
    <name evidence="5" type="ORF">SCLAV_p0526</name>
</gene>
<sequence>MGDDGTWRGRRVGRPERPVHPDAGPVARFAGDLRQLRAQAGAPSYRLLARRAHYSPSTLAEAAKGHRLPTLEVAVALAAACGGDRDEWTARWRAAAAAQAPASSSASPRGGPPTAAGSLDPGQCPYPGLAPFGAEDAAYFFGRGALVEQLSTMVTATGQTGASHGPIALFGASGSGKSSLVRAGLLPGLDNTVWRCATFTPGPDPLGALAGSVAALTGVDARGLREGFAATDPTAATDATDAIDSPGPARSAALTASSITSITSTPRTTPTTSLHRALTGSLPSATRALLVIDQFEEVFTMGAPARERDIFVRLVAEAARGCGDRLRVLIVARSDFYTHCSRHPHLVAALRAGSHLPIGPPTGDELHAAIVGPARLAGLTVESALVGALRTDTADQPGALALLAHALRETCLRRTGDRLSLADYHATGGVRGAVAQSAELLYARRGPAEQRLMRALFLRLTALGDGTDDTRRRIDRHELEGLAAPADLDRLLDELARARLVVLGSSGHATTHTTHDAQATGDARTAPTARTVDIAHEAVIAAWPRLRRWLLDGRDALRVHRRVTQAADLWHESGQDRSTLYRGGQLGAALTWAREHPGDLNEQETAFLAAGRSAHRRRRWAARALVAVVTALALLATLQAVLAERSAREATRQRDLALSQSVAAQASALRATDPALSARLGLAAYRVAPTVAARSTLLSGFAAPYATRLTGHRDHVNSVAFAPAGPGGPGGTLAATASRDRTAVLWDTRDPHRPHRLGTLRGHTANVTSAVFTPDGNGLATTGWDERTLLWDVTRPAAPRVRAELTGHTDDVNTAAFSPDGRLLATGSTDNTVRVWDLEDLEVSAVSEESEKLDKSGKPEEWGDPARTARPRPLATLRGHRDTVVSAAFAPDGHTLATGDWKGGVRLWDLSRPAAPRALAELPPVGGPVRATFAPAGNLLVTAGQDRTVRLWDLTDPRHPRRTAALGGHTDTVRDLRVSPDGTRLATVAADRTVRLWPLRDGRVTGEPRVLTGHTNAVVAADFSPDGRFLATASDDRTARVWDLASLGLTGHTDAVYGVALHPGGRLAATGSFDRTVRLWSVTAPGDHRPGARLTGHGSAVNDVAFNRTGTLLASASADHTVRLWHATDPARPRPATVLREHTDAVNTAAFDSQGRGTLLLTGGTDRAARLWDTANPAHPRLLSRLTGHTDGIDAALLRGPLAVTASADRTVRLWDVTDPARPRPTAVLRAHADAVKSIALSPDGRHLATASADGTIRLWDLGDRAHPRPPRTLTGHTDTVHAVAFSADGHRLASAGADHAVRVWSLRTGSDPRPYATLTGHRDTVYALAFAARGDTLLTGGQDGVALLWTLDTGEASRWVCETAVATQQEKQGVWRTHLPETAVRALC</sequence>
<dbReference type="Gene3D" id="2.130.10.10">
    <property type="entry name" value="YVTN repeat-like/Quinoprotein amine dehydrogenase"/>
    <property type="match status" value="5"/>
</dbReference>
<feature type="repeat" description="WD" evidence="3">
    <location>
        <begin position="1274"/>
        <end position="1315"/>
    </location>
</feature>
<feature type="repeat" description="WD" evidence="3">
    <location>
        <begin position="1186"/>
        <end position="1217"/>
    </location>
</feature>
<dbReference type="PANTHER" id="PTHR22847">
    <property type="entry name" value="WD40 REPEAT PROTEIN"/>
    <property type="match status" value="1"/>
</dbReference>
<evidence type="ECO:0000256" key="1">
    <source>
        <dbReference type="ARBA" id="ARBA00022574"/>
    </source>
</evidence>
<evidence type="ECO:0000256" key="4">
    <source>
        <dbReference type="SAM" id="MobiDB-lite"/>
    </source>
</evidence>
<feature type="repeat" description="WD" evidence="3">
    <location>
        <begin position="805"/>
        <end position="846"/>
    </location>
</feature>
<feature type="repeat" description="WD" evidence="3">
    <location>
        <begin position="1139"/>
        <end position="1173"/>
    </location>
</feature>
<feature type="repeat" description="WD" evidence="3">
    <location>
        <begin position="966"/>
        <end position="1007"/>
    </location>
</feature>
<dbReference type="PROSITE" id="PS00678">
    <property type="entry name" value="WD_REPEATS_1"/>
    <property type="match status" value="7"/>
</dbReference>
<dbReference type="InterPro" id="IPR019775">
    <property type="entry name" value="WD40_repeat_CS"/>
</dbReference>
<dbReference type="InterPro" id="IPR001387">
    <property type="entry name" value="Cro/C1-type_HTH"/>
</dbReference>
<dbReference type="InterPro" id="IPR010982">
    <property type="entry name" value="Lambda_DNA-bd_dom_sf"/>
</dbReference>
<evidence type="ECO:0000256" key="2">
    <source>
        <dbReference type="ARBA" id="ARBA00022737"/>
    </source>
</evidence>
<dbReference type="SUPFAM" id="SSF50998">
    <property type="entry name" value="Quinoprotein alcohol dehydrogenase-like"/>
    <property type="match status" value="1"/>
</dbReference>
<protein>
    <submittedName>
        <fullName evidence="5">Putative WD-repeat containing protein</fullName>
    </submittedName>
</protein>
<dbReference type="PROSITE" id="PS50943">
    <property type="entry name" value="HTH_CROC1"/>
    <property type="match status" value="1"/>
</dbReference>
<dbReference type="Pfam" id="PF00400">
    <property type="entry name" value="WD40"/>
    <property type="match status" value="14"/>
</dbReference>
<feature type="repeat" description="WD" evidence="3">
    <location>
        <begin position="1319"/>
        <end position="1360"/>
    </location>
</feature>
<feature type="repeat" description="WD" evidence="3">
    <location>
        <begin position="1049"/>
        <end position="1082"/>
    </location>
</feature>
<dbReference type="InterPro" id="IPR027417">
    <property type="entry name" value="P-loop_NTPase"/>
</dbReference>
<dbReference type="InterPro" id="IPR036322">
    <property type="entry name" value="WD40_repeat_dom_sf"/>
</dbReference>
<organism evidence="5 6">
    <name type="scientific">Streptomyces clavuligerus</name>
    <dbReference type="NCBI Taxonomy" id="1901"/>
    <lineage>
        <taxon>Bacteria</taxon>
        <taxon>Bacillati</taxon>
        <taxon>Actinomycetota</taxon>
        <taxon>Actinomycetes</taxon>
        <taxon>Kitasatosporales</taxon>
        <taxon>Streptomycetaceae</taxon>
        <taxon>Streptomyces</taxon>
    </lineage>
</organism>
<proteinExistence type="predicted"/>
<feature type="repeat" description="WD" evidence="3">
    <location>
        <begin position="1011"/>
        <end position="1046"/>
    </location>
</feature>
<dbReference type="InterPro" id="IPR011047">
    <property type="entry name" value="Quinoprotein_ADH-like_sf"/>
</dbReference>
<feature type="repeat" description="WD" evidence="3">
    <location>
        <begin position="877"/>
        <end position="918"/>
    </location>
</feature>
<geneLocation type="plasmid" evidence="5 6">
    <name>pSCL4</name>
</geneLocation>
<feature type="repeat" description="WD" evidence="3">
    <location>
        <begin position="1229"/>
        <end position="1262"/>
    </location>
</feature>
<keyword evidence="1 3" id="KW-0853">WD repeat</keyword>
<evidence type="ECO:0000313" key="5">
    <source>
        <dbReference type="EMBL" id="EFG04016.2"/>
    </source>
</evidence>
<dbReference type="CDD" id="cd00200">
    <property type="entry name" value="WD40"/>
    <property type="match status" value="2"/>
</dbReference>
<dbReference type="InterPro" id="IPR015943">
    <property type="entry name" value="WD40/YVTN_repeat-like_dom_sf"/>
</dbReference>
<keyword evidence="6" id="KW-1185">Reference proteome</keyword>
<dbReference type="PROSITE" id="PS50294">
    <property type="entry name" value="WD_REPEATS_REGION"/>
    <property type="match status" value="12"/>
</dbReference>
<dbReference type="PROSITE" id="PS50082">
    <property type="entry name" value="WD_REPEATS_2"/>
    <property type="match status" value="14"/>
</dbReference>
<feature type="repeat" description="WD" evidence="3">
    <location>
        <begin position="709"/>
        <end position="756"/>
    </location>
</feature>
<dbReference type="InterPro" id="IPR049052">
    <property type="entry name" value="nSTAND1"/>
</dbReference>
<dbReference type="EMBL" id="CM000914">
    <property type="protein sequence ID" value="EFG04016.2"/>
    <property type="molecule type" value="Genomic_DNA"/>
</dbReference>
<dbReference type="PRINTS" id="PR00320">
    <property type="entry name" value="GPROTEINBRPT"/>
</dbReference>
<dbReference type="eggNOG" id="COG5276">
    <property type="taxonomic scope" value="Bacteria"/>
</dbReference>
<dbReference type="SUPFAM" id="SSF47413">
    <property type="entry name" value="lambda repressor-like DNA-binding domains"/>
    <property type="match status" value="1"/>
</dbReference>
<feature type="repeat" description="WD" evidence="3">
    <location>
        <begin position="1094"/>
        <end position="1125"/>
    </location>
</feature>
<keyword evidence="2" id="KW-0677">Repeat</keyword>